<dbReference type="Proteomes" id="UP001153954">
    <property type="component" value="Unassembled WGS sequence"/>
</dbReference>
<proteinExistence type="predicted"/>
<keyword evidence="2" id="KW-1185">Reference proteome</keyword>
<sequence>MKIRTRIAFWNVQTLHEDYRLAQVGVEILRYKLHILGLSKVRRNEFGEQRTPKGLTLFYSGKKNVEDIRECGVGFLLSSSAKKSLLTWKPVSKRIISVKTDTSSTVLGNKVGKRDEWISQSTWNPIEARKQLHLKTHKAPKKDELASLREQYRQLLKRI</sequence>
<dbReference type="AlphaFoldDB" id="A0AAU9TY58"/>
<protein>
    <recommendedName>
        <fullName evidence="3">Endonuclease-reverse transcriptase</fullName>
    </recommendedName>
</protein>
<evidence type="ECO:0000313" key="1">
    <source>
        <dbReference type="EMBL" id="CAH2091933.1"/>
    </source>
</evidence>
<dbReference type="EMBL" id="CAKOGL010000011">
    <property type="protein sequence ID" value="CAH2091933.1"/>
    <property type="molecule type" value="Genomic_DNA"/>
</dbReference>
<reference evidence="1" key="1">
    <citation type="submission" date="2022-03" db="EMBL/GenBank/DDBJ databases">
        <authorList>
            <person name="Tunstrom K."/>
        </authorList>
    </citation>
    <scope>NUCLEOTIDE SEQUENCE</scope>
</reference>
<gene>
    <name evidence="1" type="ORF">EEDITHA_LOCUS7744</name>
</gene>
<accession>A0AAU9TY58</accession>
<evidence type="ECO:0008006" key="3">
    <source>
        <dbReference type="Google" id="ProtNLM"/>
    </source>
</evidence>
<organism evidence="1 2">
    <name type="scientific">Euphydryas editha</name>
    <name type="common">Edith's checkerspot</name>
    <dbReference type="NCBI Taxonomy" id="104508"/>
    <lineage>
        <taxon>Eukaryota</taxon>
        <taxon>Metazoa</taxon>
        <taxon>Ecdysozoa</taxon>
        <taxon>Arthropoda</taxon>
        <taxon>Hexapoda</taxon>
        <taxon>Insecta</taxon>
        <taxon>Pterygota</taxon>
        <taxon>Neoptera</taxon>
        <taxon>Endopterygota</taxon>
        <taxon>Lepidoptera</taxon>
        <taxon>Glossata</taxon>
        <taxon>Ditrysia</taxon>
        <taxon>Papilionoidea</taxon>
        <taxon>Nymphalidae</taxon>
        <taxon>Nymphalinae</taxon>
        <taxon>Euphydryas</taxon>
    </lineage>
</organism>
<name>A0AAU9TY58_EUPED</name>
<comment type="caution">
    <text evidence="1">The sequence shown here is derived from an EMBL/GenBank/DDBJ whole genome shotgun (WGS) entry which is preliminary data.</text>
</comment>
<evidence type="ECO:0000313" key="2">
    <source>
        <dbReference type="Proteomes" id="UP001153954"/>
    </source>
</evidence>